<accession>A0AAN6WBD8</accession>
<dbReference type="InterPro" id="IPR001214">
    <property type="entry name" value="SET_dom"/>
</dbReference>
<dbReference type="SUPFAM" id="SSF82199">
    <property type="entry name" value="SET domain"/>
    <property type="match status" value="2"/>
</dbReference>
<gene>
    <name evidence="3" type="ORF">QBC36DRAFT_183796</name>
</gene>
<proteinExistence type="predicted"/>
<feature type="region of interest" description="Disordered" evidence="1">
    <location>
        <begin position="229"/>
        <end position="328"/>
    </location>
</feature>
<evidence type="ECO:0000313" key="4">
    <source>
        <dbReference type="Proteomes" id="UP001302321"/>
    </source>
</evidence>
<dbReference type="AlphaFoldDB" id="A0AAN6WBD8"/>
<dbReference type="Proteomes" id="UP001302321">
    <property type="component" value="Unassembled WGS sequence"/>
</dbReference>
<feature type="domain" description="SET" evidence="2">
    <location>
        <begin position="5"/>
        <end position="367"/>
    </location>
</feature>
<dbReference type="InterPro" id="IPR046341">
    <property type="entry name" value="SET_dom_sf"/>
</dbReference>
<evidence type="ECO:0000256" key="1">
    <source>
        <dbReference type="SAM" id="MobiDB-lite"/>
    </source>
</evidence>
<sequence length="391" mass="41762">PKDEPAVYVAFAGPDIGYGVFAARDFEKGEFIFHEAPLIPPTDFCQLRVANDVAHGPTQMQRLLERLGFTHDYAHLRTRFAFPKLAAQMGKTLPTYDDVTHFHIMEGLGMNLKHGQLVVGPGQVVTREEYTKHIQHIQTEVVVHGGGPLTSIEDRTKIAADFFRGYAFQDKGTGNPANPGPGAPRKATVYLLGSLVNHCCTPGRRLRKKTPAGALEEPVVTANTLEASLVGNNDDNDNAGSNNAGNNNAGNNASENINVGNNANDGKDANAGDNANTRSDGNNSDNANAGANANAGDNNNAVESEPSSTQQPDGATNRGGGGRCSPGPNCEWRIGPGGLARFVKPHHIAVQARRPIRAGEELTWDYGKKDQKFTCLCATCDRGPNRACCVL</sequence>
<dbReference type="CDD" id="cd08161">
    <property type="entry name" value="SET"/>
    <property type="match status" value="1"/>
</dbReference>
<dbReference type="SMART" id="SM00317">
    <property type="entry name" value="SET"/>
    <property type="match status" value="1"/>
</dbReference>
<feature type="compositionally biased region" description="Low complexity" evidence="1">
    <location>
        <begin position="271"/>
        <end position="301"/>
    </location>
</feature>
<evidence type="ECO:0000259" key="2">
    <source>
        <dbReference type="PROSITE" id="PS50280"/>
    </source>
</evidence>
<dbReference type="Gene3D" id="2.170.270.10">
    <property type="entry name" value="SET domain"/>
    <property type="match status" value="1"/>
</dbReference>
<name>A0AAN6WBD8_9PEZI</name>
<dbReference type="EMBL" id="MU866150">
    <property type="protein sequence ID" value="KAK4177991.1"/>
    <property type="molecule type" value="Genomic_DNA"/>
</dbReference>
<feature type="compositionally biased region" description="Low complexity" evidence="1">
    <location>
        <begin position="238"/>
        <end position="264"/>
    </location>
</feature>
<comment type="caution">
    <text evidence="3">The sequence shown here is derived from an EMBL/GenBank/DDBJ whole genome shotgun (WGS) entry which is preliminary data.</text>
</comment>
<organism evidence="3 4">
    <name type="scientific">Triangularia setosa</name>
    <dbReference type="NCBI Taxonomy" id="2587417"/>
    <lineage>
        <taxon>Eukaryota</taxon>
        <taxon>Fungi</taxon>
        <taxon>Dikarya</taxon>
        <taxon>Ascomycota</taxon>
        <taxon>Pezizomycotina</taxon>
        <taxon>Sordariomycetes</taxon>
        <taxon>Sordariomycetidae</taxon>
        <taxon>Sordariales</taxon>
        <taxon>Podosporaceae</taxon>
        <taxon>Triangularia</taxon>
    </lineage>
</organism>
<feature type="non-terminal residue" evidence="3">
    <location>
        <position position="1"/>
    </location>
</feature>
<reference evidence="3" key="1">
    <citation type="journal article" date="2023" name="Mol. Phylogenet. Evol.">
        <title>Genome-scale phylogeny and comparative genomics of the fungal order Sordariales.</title>
        <authorList>
            <person name="Hensen N."/>
            <person name="Bonometti L."/>
            <person name="Westerberg I."/>
            <person name="Brannstrom I.O."/>
            <person name="Guillou S."/>
            <person name="Cros-Aarteil S."/>
            <person name="Calhoun S."/>
            <person name="Haridas S."/>
            <person name="Kuo A."/>
            <person name="Mondo S."/>
            <person name="Pangilinan J."/>
            <person name="Riley R."/>
            <person name="LaButti K."/>
            <person name="Andreopoulos B."/>
            <person name="Lipzen A."/>
            <person name="Chen C."/>
            <person name="Yan M."/>
            <person name="Daum C."/>
            <person name="Ng V."/>
            <person name="Clum A."/>
            <person name="Steindorff A."/>
            <person name="Ohm R.A."/>
            <person name="Martin F."/>
            <person name="Silar P."/>
            <person name="Natvig D.O."/>
            <person name="Lalanne C."/>
            <person name="Gautier V."/>
            <person name="Ament-Velasquez S.L."/>
            <person name="Kruys A."/>
            <person name="Hutchinson M.I."/>
            <person name="Powell A.J."/>
            <person name="Barry K."/>
            <person name="Miller A.N."/>
            <person name="Grigoriev I.V."/>
            <person name="Debuchy R."/>
            <person name="Gladieux P."/>
            <person name="Hiltunen Thoren M."/>
            <person name="Johannesson H."/>
        </authorList>
    </citation>
    <scope>NUCLEOTIDE SEQUENCE</scope>
    <source>
        <strain evidence="3">CBS 892.96</strain>
    </source>
</reference>
<evidence type="ECO:0000313" key="3">
    <source>
        <dbReference type="EMBL" id="KAK4177991.1"/>
    </source>
</evidence>
<keyword evidence="4" id="KW-1185">Reference proteome</keyword>
<dbReference type="PROSITE" id="PS50280">
    <property type="entry name" value="SET"/>
    <property type="match status" value="1"/>
</dbReference>
<reference evidence="3" key="2">
    <citation type="submission" date="2023-05" db="EMBL/GenBank/DDBJ databases">
        <authorList>
            <consortium name="Lawrence Berkeley National Laboratory"/>
            <person name="Steindorff A."/>
            <person name="Hensen N."/>
            <person name="Bonometti L."/>
            <person name="Westerberg I."/>
            <person name="Brannstrom I.O."/>
            <person name="Guillou S."/>
            <person name="Cros-Aarteil S."/>
            <person name="Calhoun S."/>
            <person name="Haridas S."/>
            <person name="Kuo A."/>
            <person name="Mondo S."/>
            <person name="Pangilinan J."/>
            <person name="Riley R."/>
            <person name="Labutti K."/>
            <person name="Andreopoulos B."/>
            <person name="Lipzen A."/>
            <person name="Chen C."/>
            <person name="Yanf M."/>
            <person name="Daum C."/>
            <person name="Ng V."/>
            <person name="Clum A."/>
            <person name="Ohm R."/>
            <person name="Martin F."/>
            <person name="Silar P."/>
            <person name="Natvig D."/>
            <person name="Lalanne C."/>
            <person name="Gautier V."/>
            <person name="Ament-Velasquez S.L."/>
            <person name="Kruys A."/>
            <person name="Hutchinson M.I."/>
            <person name="Powell A.J."/>
            <person name="Barry K."/>
            <person name="Miller A.N."/>
            <person name="Grigoriev I.V."/>
            <person name="Debuchy R."/>
            <person name="Gladieux P."/>
            <person name="Thoren M.H."/>
            <person name="Johannesson H."/>
        </authorList>
    </citation>
    <scope>NUCLEOTIDE SEQUENCE</scope>
    <source>
        <strain evidence="3">CBS 892.96</strain>
    </source>
</reference>
<feature type="compositionally biased region" description="Polar residues" evidence="1">
    <location>
        <begin position="305"/>
        <end position="314"/>
    </location>
</feature>
<protein>
    <recommendedName>
        <fullName evidence="2">SET domain-containing protein</fullName>
    </recommendedName>
</protein>